<gene>
    <name evidence="1" type="ORF">HNQ57_003212</name>
</gene>
<evidence type="ECO:0000313" key="1">
    <source>
        <dbReference type="EMBL" id="MBB5188915.1"/>
    </source>
</evidence>
<comment type="caution">
    <text evidence="1">The sequence shown here is derived from an EMBL/GenBank/DDBJ whole genome shotgun (WGS) entry which is preliminary data.</text>
</comment>
<protein>
    <submittedName>
        <fullName evidence="1">Uncharacterized protein</fullName>
    </submittedName>
</protein>
<dbReference type="Proteomes" id="UP000536640">
    <property type="component" value="Unassembled WGS sequence"/>
</dbReference>
<reference evidence="1 2" key="1">
    <citation type="submission" date="2020-08" db="EMBL/GenBank/DDBJ databases">
        <title>Genomic Encyclopedia of Type Strains, Phase IV (KMG-IV): sequencing the most valuable type-strain genomes for metagenomic binning, comparative biology and taxonomic classification.</title>
        <authorList>
            <person name="Goeker M."/>
        </authorList>
    </citation>
    <scope>NUCLEOTIDE SEQUENCE [LARGE SCALE GENOMIC DNA]</scope>
    <source>
        <strain evidence="1 2">DSM 25701</strain>
    </source>
</reference>
<sequence>MPDYYVQDYLEEGRLIRLLGYYLEPEEGVFRRYLWYF</sequence>
<proteinExistence type="predicted"/>
<organism evidence="1 2">
    <name type="scientific">Zhongshania antarctica</name>
    <dbReference type="NCBI Taxonomy" id="641702"/>
    <lineage>
        <taxon>Bacteria</taxon>
        <taxon>Pseudomonadati</taxon>
        <taxon>Pseudomonadota</taxon>
        <taxon>Gammaproteobacteria</taxon>
        <taxon>Cellvibrionales</taxon>
        <taxon>Spongiibacteraceae</taxon>
        <taxon>Zhongshania</taxon>
    </lineage>
</organism>
<evidence type="ECO:0000313" key="2">
    <source>
        <dbReference type="Proteomes" id="UP000536640"/>
    </source>
</evidence>
<dbReference type="EMBL" id="JACHHW010000010">
    <property type="protein sequence ID" value="MBB5188915.1"/>
    <property type="molecule type" value="Genomic_DNA"/>
</dbReference>
<dbReference type="AlphaFoldDB" id="A0A840R6P4"/>
<name>A0A840R6P4_9GAMM</name>
<keyword evidence="2" id="KW-1185">Reference proteome</keyword>
<accession>A0A840R6P4</accession>